<keyword evidence="2" id="KW-1003">Cell membrane</keyword>
<proteinExistence type="inferred from homology"/>
<keyword evidence="11" id="KW-1185">Reference proteome</keyword>
<dbReference type="InterPro" id="IPR050250">
    <property type="entry name" value="Macrolide_Exporter_MacB"/>
</dbReference>
<feature type="transmembrane region" description="Helical" evidence="7">
    <location>
        <begin position="21"/>
        <end position="41"/>
    </location>
</feature>
<feature type="transmembrane region" description="Helical" evidence="7">
    <location>
        <begin position="322"/>
        <end position="351"/>
    </location>
</feature>
<evidence type="ECO:0000313" key="11">
    <source>
        <dbReference type="Proteomes" id="UP000471031"/>
    </source>
</evidence>
<evidence type="ECO:0000256" key="1">
    <source>
        <dbReference type="ARBA" id="ARBA00004651"/>
    </source>
</evidence>
<evidence type="ECO:0000313" key="10">
    <source>
        <dbReference type="EMBL" id="MZP41883.1"/>
    </source>
</evidence>
<evidence type="ECO:0000256" key="7">
    <source>
        <dbReference type="SAM" id="Phobius"/>
    </source>
</evidence>
<comment type="subcellular location">
    <subcellularLocation>
        <location evidence="1">Cell membrane</location>
        <topology evidence="1">Multi-pass membrane protein</topology>
    </subcellularLocation>
</comment>
<organism evidence="10 11">
    <name type="scientific">Heliomicrobium gestii</name>
    <name type="common">Heliobacterium gestii</name>
    <dbReference type="NCBI Taxonomy" id="2699"/>
    <lineage>
        <taxon>Bacteria</taxon>
        <taxon>Bacillati</taxon>
        <taxon>Bacillota</taxon>
        <taxon>Clostridia</taxon>
        <taxon>Eubacteriales</taxon>
        <taxon>Heliobacteriaceae</taxon>
        <taxon>Heliomicrobium</taxon>
    </lineage>
</organism>
<dbReference type="EMBL" id="WXEX01000002">
    <property type="protein sequence ID" value="MZP41883.1"/>
    <property type="molecule type" value="Genomic_DNA"/>
</dbReference>
<evidence type="ECO:0000256" key="5">
    <source>
        <dbReference type="ARBA" id="ARBA00023136"/>
    </source>
</evidence>
<dbReference type="InterPro" id="IPR003838">
    <property type="entry name" value="ABC3_permease_C"/>
</dbReference>
<keyword evidence="5 7" id="KW-0472">Membrane</keyword>
<gene>
    <name evidence="10" type="ORF">GTO89_02400</name>
</gene>
<feature type="domain" description="MacB-like periplasmic core" evidence="9">
    <location>
        <begin position="20"/>
        <end position="240"/>
    </location>
</feature>
<feature type="transmembrane region" description="Helical" evidence="7">
    <location>
        <begin position="276"/>
        <end position="301"/>
    </location>
</feature>
<evidence type="ECO:0000259" key="9">
    <source>
        <dbReference type="Pfam" id="PF12704"/>
    </source>
</evidence>
<reference evidence="10 11" key="1">
    <citation type="submission" date="2020-01" db="EMBL/GenBank/DDBJ databases">
        <title>Whole genome sequence of Heliobacterium gestii DSM 11169.</title>
        <authorList>
            <person name="Kyndt J.A."/>
            <person name="Meyer T.E."/>
        </authorList>
    </citation>
    <scope>NUCLEOTIDE SEQUENCE [LARGE SCALE GENOMIC DNA]</scope>
    <source>
        <strain evidence="10 11">DSM 11169</strain>
    </source>
</reference>
<dbReference type="Pfam" id="PF02687">
    <property type="entry name" value="FtsX"/>
    <property type="match status" value="1"/>
</dbReference>
<feature type="domain" description="ABC3 transporter permease C-terminal" evidence="8">
    <location>
        <begin position="281"/>
        <end position="392"/>
    </location>
</feature>
<dbReference type="Proteomes" id="UP000471031">
    <property type="component" value="Unassembled WGS sequence"/>
</dbReference>
<evidence type="ECO:0000256" key="6">
    <source>
        <dbReference type="ARBA" id="ARBA00038076"/>
    </source>
</evidence>
<dbReference type="InterPro" id="IPR025857">
    <property type="entry name" value="MacB_PCD"/>
</dbReference>
<evidence type="ECO:0000256" key="3">
    <source>
        <dbReference type="ARBA" id="ARBA00022692"/>
    </source>
</evidence>
<comment type="similarity">
    <text evidence="6">Belongs to the ABC-4 integral membrane protein family.</text>
</comment>
<sequence length="400" mass="42678">MLLENVKMAMASLLSNKLRSMLTMLGIIIGVGSVVAMISVGQGAQQSVTSRIGALGSNLLFVNSGRVTPVPGQAQGARGSTSLLTMKEYEQLRREKGDAIEDIVPEAGTQTVVQYEKTNTTTTITGTTADFSRVRNFKPAAGRFIDEQDVQNMANVAVLGDTVASDLFDGADPIGKKIRFGREAYRVVGVMEPKKSGPQDMGDQIFIPLTTAQKRLLGSNNLKQLIITGAAGQIDIAQAQVEAVLTRMLGSTEKFTIRNQQDIIETVSSTTETMTMLLAGITGISLLVGGIGIMNIMLVSVTERTREIGIRKALGAKRPHILFQFLVESVTLSSLGGLIGVAAGIGASYLIGRFGQWTTAVSLPAILISFGFSMLVGVFFGIYPARRAAALDPIEALRYE</sequence>
<feature type="transmembrane region" description="Helical" evidence="7">
    <location>
        <begin position="363"/>
        <end position="383"/>
    </location>
</feature>
<keyword evidence="3 7" id="KW-0812">Transmembrane</keyword>
<dbReference type="PANTHER" id="PTHR30572:SF4">
    <property type="entry name" value="ABC TRANSPORTER PERMEASE YTRF"/>
    <property type="match status" value="1"/>
</dbReference>
<protein>
    <submittedName>
        <fullName evidence="10">FtsX-like permease family protein</fullName>
    </submittedName>
</protein>
<dbReference type="GO" id="GO:0022857">
    <property type="term" value="F:transmembrane transporter activity"/>
    <property type="evidence" value="ECO:0007669"/>
    <property type="project" value="TreeGrafter"/>
</dbReference>
<evidence type="ECO:0000259" key="8">
    <source>
        <dbReference type="Pfam" id="PF02687"/>
    </source>
</evidence>
<evidence type="ECO:0000256" key="4">
    <source>
        <dbReference type="ARBA" id="ARBA00022989"/>
    </source>
</evidence>
<dbReference type="AlphaFoldDB" id="A0A845LEB4"/>
<accession>A0A845LEB4</accession>
<dbReference type="Pfam" id="PF12704">
    <property type="entry name" value="MacB_PCD"/>
    <property type="match status" value="1"/>
</dbReference>
<dbReference type="OrthoDB" id="9770036at2"/>
<evidence type="ECO:0000256" key="2">
    <source>
        <dbReference type="ARBA" id="ARBA00022475"/>
    </source>
</evidence>
<dbReference type="PANTHER" id="PTHR30572">
    <property type="entry name" value="MEMBRANE COMPONENT OF TRANSPORTER-RELATED"/>
    <property type="match status" value="1"/>
</dbReference>
<dbReference type="GO" id="GO:0005886">
    <property type="term" value="C:plasma membrane"/>
    <property type="evidence" value="ECO:0007669"/>
    <property type="project" value="UniProtKB-SubCell"/>
</dbReference>
<keyword evidence="4 7" id="KW-1133">Transmembrane helix</keyword>
<name>A0A845LEB4_HELGE</name>
<comment type="caution">
    <text evidence="10">The sequence shown here is derived from an EMBL/GenBank/DDBJ whole genome shotgun (WGS) entry which is preliminary data.</text>
</comment>